<dbReference type="EMBL" id="JBBPBN010000022">
    <property type="protein sequence ID" value="KAK9012807.1"/>
    <property type="molecule type" value="Genomic_DNA"/>
</dbReference>
<dbReference type="Pfam" id="PF00560">
    <property type="entry name" value="LRR_1"/>
    <property type="match status" value="2"/>
</dbReference>
<keyword evidence="3" id="KW-1185">Reference proteome</keyword>
<dbReference type="InterPro" id="IPR032675">
    <property type="entry name" value="LRR_dom_sf"/>
</dbReference>
<accession>A0ABR2RIQ4</accession>
<evidence type="ECO:0000313" key="3">
    <source>
        <dbReference type="Proteomes" id="UP001396334"/>
    </source>
</evidence>
<sequence>MFLIFCFFNLLQSTNAQDREGCRNLHQGNESARVFEIRSGKRCYSLTTVKDQDYLIRGSFPVVETEGDEFDSSFTVSVGTTPVGEDSATVTTPNNVNTTVTLDVLRTAVTDSTRLEFLQNGLDNGGYTYTLILFFLELNDTVGVGIKWISTWMRPRDIETDYVYDDVIEINKVKEDLLILNQGNSSLETWSGDPCLPDPWQGLACNFINGSTVITDLNLSNNDFSREIPSSSNLTSLDISNNELEGSLPQSLLSLPHLRTL</sequence>
<proteinExistence type="predicted"/>
<gene>
    <name evidence="2" type="ORF">V6N11_040841</name>
</gene>
<organism evidence="2 3">
    <name type="scientific">Hibiscus sabdariffa</name>
    <name type="common">roselle</name>
    <dbReference type="NCBI Taxonomy" id="183260"/>
    <lineage>
        <taxon>Eukaryota</taxon>
        <taxon>Viridiplantae</taxon>
        <taxon>Streptophyta</taxon>
        <taxon>Embryophyta</taxon>
        <taxon>Tracheophyta</taxon>
        <taxon>Spermatophyta</taxon>
        <taxon>Magnoliopsida</taxon>
        <taxon>eudicotyledons</taxon>
        <taxon>Gunneridae</taxon>
        <taxon>Pentapetalae</taxon>
        <taxon>rosids</taxon>
        <taxon>malvids</taxon>
        <taxon>Malvales</taxon>
        <taxon>Malvaceae</taxon>
        <taxon>Malvoideae</taxon>
        <taxon>Hibiscus</taxon>
    </lineage>
</organism>
<dbReference type="PANTHER" id="PTHR45631">
    <property type="entry name" value="OS07G0107800 PROTEIN-RELATED"/>
    <property type="match status" value="1"/>
</dbReference>
<keyword evidence="1" id="KW-0732">Signal</keyword>
<feature type="chain" id="PRO_5045477134" evidence="1">
    <location>
        <begin position="17"/>
        <end position="261"/>
    </location>
</feature>
<reference evidence="2 3" key="1">
    <citation type="journal article" date="2024" name="G3 (Bethesda)">
        <title>Genome assembly of Hibiscus sabdariffa L. provides insights into metabolisms of medicinal natural products.</title>
        <authorList>
            <person name="Kim T."/>
        </authorList>
    </citation>
    <scope>NUCLEOTIDE SEQUENCE [LARGE SCALE GENOMIC DNA]</scope>
    <source>
        <strain evidence="2">TK-2024</strain>
        <tissue evidence="2">Old leaves</tissue>
    </source>
</reference>
<name>A0ABR2RIQ4_9ROSI</name>
<dbReference type="SUPFAM" id="SSF52058">
    <property type="entry name" value="L domain-like"/>
    <property type="match status" value="1"/>
</dbReference>
<dbReference type="Gene3D" id="3.80.10.10">
    <property type="entry name" value="Ribonuclease Inhibitor"/>
    <property type="match status" value="1"/>
</dbReference>
<comment type="caution">
    <text evidence="2">The sequence shown here is derived from an EMBL/GenBank/DDBJ whole genome shotgun (WGS) entry which is preliminary data.</text>
</comment>
<evidence type="ECO:0000256" key="1">
    <source>
        <dbReference type="SAM" id="SignalP"/>
    </source>
</evidence>
<dbReference type="PANTHER" id="PTHR45631:SF27">
    <property type="entry name" value="PROTEIN KINASE DOMAIN-CONTAINING PROTEIN"/>
    <property type="match status" value="1"/>
</dbReference>
<evidence type="ECO:0000313" key="2">
    <source>
        <dbReference type="EMBL" id="KAK9012807.1"/>
    </source>
</evidence>
<protein>
    <submittedName>
        <fullName evidence="2">Uncharacterized protein</fullName>
    </submittedName>
</protein>
<dbReference type="InterPro" id="IPR001611">
    <property type="entry name" value="Leu-rich_rpt"/>
</dbReference>
<dbReference type="Proteomes" id="UP001396334">
    <property type="component" value="Unassembled WGS sequence"/>
</dbReference>
<feature type="signal peptide" evidence="1">
    <location>
        <begin position="1"/>
        <end position="16"/>
    </location>
</feature>